<dbReference type="GO" id="GO:0005737">
    <property type="term" value="C:cytoplasm"/>
    <property type="evidence" value="ECO:0007669"/>
    <property type="project" value="TreeGrafter"/>
</dbReference>
<dbReference type="EMBL" id="AXCM01000017">
    <property type="status" value="NOT_ANNOTATED_CDS"/>
    <property type="molecule type" value="Genomic_DNA"/>
</dbReference>
<accession>A0A182LS13</accession>
<reference evidence="3" key="2">
    <citation type="submission" date="2020-05" db="UniProtKB">
        <authorList>
            <consortium name="EnsemblMetazoa"/>
        </authorList>
    </citation>
    <scope>IDENTIFICATION</scope>
    <source>
        <strain evidence="3">A-37</strain>
    </source>
</reference>
<keyword evidence="4" id="KW-1185">Reference proteome</keyword>
<sequence length="173" mass="20142">MQSLIRHGPIKMYRETVIVTALWLPLILASAPIDLEKHSTARDSHDDNRYRLQRVSEPISYTLFLDISNYYFNSYSGTVEIEFRYTSDQNHFYLHSDGLVIDESSITVTRPDGSNLPVANVIYMEQFEQIYFGFAERLLTGEQYKVRMSFLNNIGTELRGLYRSSYVTDNTTR</sequence>
<keyword evidence="1" id="KW-0732">Signal</keyword>
<dbReference type="InterPro" id="IPR045357">
    <property type="entry name" value="Aminopeptidase_N-like_N"/>
</dbReference>
<protein>
    <recommendedName>
        <fullName evidence="2">Aminopeptidase N-like N-terminal domain-containing protein</fullName>
    </recommendedName>
</protein>
<dbReference type="EnsemblMetazoa" id="ACUA000528-RA">
    <property type="protein sequence ID" value="ACUA000528-PA"/>
    <property type="gene ID" value="ACUA000528"/>
</dbReference>
<dbReference type="Proteomes" id="UP000075883">
    <property type="component" value="Unassembled WGS sequence"/>
</dbReference>
<dbReference type="InterPro" id="IPR050344">
    <property type="entry name" value="Peptidase_M1_aminopeptidases"/>
</dbReference>
<dbReference type="PANTHER" id="PTHR11533">
    <property type="entry name" value="PROTEASE M1 ZINC METALLOPROTEASE"/>
    <property type="match status" value="1"/>
</dbReference>
<evidence type="ECO:0000313" key="4">
    <source>
        <dbReference type="Proteomes" id="UP000075883"/>
    </source>
</evidence>
<name>A0A182LS13_9DIPT</name>
<dbReference type="GO" id="GO:0006508">
    <property type="term" value="P:proteolysis"/>
    <property type="evidence" value="ECO:0007669"/>
    <property type="project" value="TreeGrafter"/>
</dbReference>
<dbReference type="GO" id="GO:0042277">
    <property type="term" value="F:peptide binding"/>
    <property type="evidence" value="ECO:0007669"/>
    <property type="project" value="TreeGrafter"/>
</dbReference>
<proteinExistence type="predicted"/>
<dbReference type="GO" id="GO:0008270">
    <property type="term" value="F:zinc ion binding"/>
    <property type="evidence" value="ECO:0007669"/>
    <property type="project" value="TreeGrafter"/>
</dbReference>
<reference evidence="4" key="1">
    <citation type="submission" date="2013-09" db="EMBL/GenBank/DDBJ databases">
        <title>The Genome Sequence of Anopheles culicifacies species A.</title>
        <authorList>
            <consortium name="The Broad Institute Genomics Platform"/>
            <person name="Neafsey D.E."/>
            <person name="Besansky N."/>
            <person name="Howell P."/>
            <person name="Walton C."/>
            <person name="Young S.K."/>
            <person name="Zeng Q."/>
            <person name="Gargeya S."/>
            <person name="Fitzgerald M."/>
            <person name="Haas B."/>
            <person name="Abouelleil A."/>
            <person name="Allen A.W."/>
            <person name="Alvarado L."/>
            <person name="Arachchi H.M."/>
            <person name="Berlin A.M."/>
            <person name="Chapman S.B."/>
            <person name="Gainer-Dewar J."/>
            <person name="Goldberg J."/>
            <person name="Griggs A."/>
            <person name="Gujja S."/>
            <person name="Hansen M."/>
            <person name="Howarth C."/>
            <person name="Imamovic A."/>
            <person name="Ireland A."/>
            <person name="Larimer J."/>
            <person name="McCowan C."/>
            <person name="Murphy C."/>
            <person name="Pearson M."/>
            <person name="Poon T.W."/>
            <person name="Priest M."/>
            <person name="Roberts A."/>
            <person name="Saif S."/>
            <person name="Shea T."/>
            <person name="Sisk P."/>
            <person name="Sykes S."/>
            <person name="Wortman J."/>
            <person name="Nusbaum C."/>
            <person name="Birren B."/>
        </authorList>
    </citation>
    <scope>NUCLEOTIDE SEQUENCE [LARGE SCALE GENOMIC DNA]</scope>
    <source>
        <strain evidence="4">A-37</strain>
    </source>
</reference>
<dbReference type="SUPFAM" id="SSF63737">
    <property type="entry name" value="Leukotriene A4 hydrolase N-terminal domain"/>
    <property type="match status" value="1"/>
</dbReference>
<evidence type="ECO:0000256" key="1">
    <source>
        <dbReference type="SAM" id="SignalP"/>
    </source>
</evidence>
<dbReference type="AlphaFoldDB" id="A0A182LS13"/>
<dbReference type="GO" id="GO:0005615">
    <property type="term" value="C:extracellular space"/>
    <property type="evidence" value="ECO:0007669"/>
    <property type="project" value="TreeGrafter"/>
</dbReference>
<dbReference type="STRING" id="139723.A0A182LS13"/>
<dbReference type="GO" id="GO:0043171">
    <property type="term" value="P:peptide catabolic process"/>
    <property type="evidence" value="ECO:0007669"/>
    <property type="project" value="TreeGrafter"/>
</dbReference>
<dbReference type="GO" id="GO:0070006">
    <property type="term" value="F:metalloaminopeptidase activity"/>
    <property type="evidence" value="ECO:0007669"/>
    <property type="project" value="TreeGrafter"/>
</dbReference>
<feature type="domain" description="Aminopeptidase N-like N-terminal" evidence="2">
    <location>
        <begin position="58"/>
        <end position="172"/>
    </location>
</feature>
<dbReference type="InterPro" id="IPR042097">
    <property type="entry name" value="Aminopeptidase_N-like_N_sf"/>
</dbReference>
<dbReference type="VEuPathDB" id="VectorBase:ACUA000528"/>
<dbReference type="Gene3D" id="2.60.40.1730">
    <property type="entry name" value="tricorn interacting facor f3 domain"/>
    <property type="match status" value="1"/>
</dbReference>
<dbReference type="PANTHER" id="PTHR11533:SF290">
    <property type="entry name" value="AMINOPEPTIDASE"/>
    <property type="match status" value="1"/>
</dbReference>
<evidence type="ECO:0000259" key="2">
    <source>
        <dbReference type="Pfam" id="PF17900"/>
    </source>
</evidence>
<feature type="chain" id="PRO_5008127406" description="Aminopeptidase N-like N-terminal domain-containing protein" evidence="1">
    <location>
        <begin position="30"/>
        <end position="173"/>
    </location>
</feature>
<evidence type="ECO:0000313" key="3">
    <source>
        <dbReference type="EnsemblMetazoa" id="ACUA000528-PA"/>
    </source>
</evidence>
<dbReference type="Pfam" id="PF17900">
    <property type="entry name" value="Peptidase_M1_N"/>
    <property type="match status" value="1"/>
</dbReference>
<dbReference type="GO" id="GO:0016020">
    <property type="term" value="C:membrane"/>
    <property type="evidence" value="ECO:0007669"/>
    <property type="project" value="TreeGrafter"/>
</dbReference>
<organism evidence="3 4">
    <name type="scientific">Anopheles culicifacies</name>
    <dbReference type="NCBI Taxonomy" id="139723"/>
    <lineage>
        <taxon>Eukaryota</taxon>
        <taxon>Metazoa</taxon>
        <taxon>Ecdysozoa</taxon>
        <taxon>Arthropoda</taxon>
        <taxon>Hexapoda</taxon>
        <taxon>Insecta</taxon>
        <taxon>Pterygota</taxon>
        <taxon>Neoptera</taxon>
        <taxon>Endopterygota</taxon>
        <taxon>Diptera</taxon>
        <taxon>Nematocera</taxon>
        <taxon>Culicoidea</taxon>
        <taxon>Culicidae</taxon>
        <taxon>Anophelinae</taxon>
        <taxon>Anopheles</taxon>
        <taxon>culicifacies species complex</taxon>
    </lineage>
</organism>
<feature type="signal peptide" evidence="1">
    <location>
        <begin position="1"/>
        <end position="29"/>
    </location>
</feature>